<reference evidence="13 14" key="1">
    <citation type="submission" date="2018-04" db="EMBL/GenBank/DDBJ databases">
        <title>Denitrifier Microvirgula.</title>
        <authorList>
            <person name="Anderson E."/>
            <person name="Jang J."/>
            <person name="Ishii S."/>
        </authorList>
    </citation>
    <scope>NUCLEOTIDE SEQUENCE [LARGE SCALE GENOMIC DNA]</scope>
    <source>
        <strain evidence="13 14">BE2.4</strain>
    </source>
</reference>
<evidence type="ECO:0000256" key="1">
    <source>
        <dbReference type="ARBA" id="ARBA00001966"/>
    </source>
</evidence>
<dbReference type="GO" id="GO:0046872">
    <property type="term" value="F:metal ion binding"/>
    <property type="evidence" value="ECO:0007669"/>
    <property type="project" value="UniProtKB-KW"/>
</dbReference>
<keyword evidence="7" id="KW-0408">Iron</keyword>
<protein>
    <recommendedName>
        <fullName evidence="3">L-serine ammonia-lyase</fullName>
        <ecNumber evidence="3">4.3.1.17</ecNumber>
    </recommendedName>
</protein>
<evidence type="ECO:0000256" key="8">
    <source>
        <dbReference type="ARBA" id="ARBA00023014"/>
    </source>
</evidence>
<comment type="similarity">
    <text evidence="2">Belongs to the iron-sulfur dependent L-serine dehydratase family.</text>
</comment>
<keyword evidence="8" id="KW-0411">Iron-sulfur</keyword>
<dbReference type="Gene3D" id="3.30.1330.90">
    <property type="entry name" value="D-3-phosphoglycerate dehydrogenase, domain 3"/>
    <property type="match status" value="1"/>
</dbReference>
<dbReference type="InterPro" id="IPR051318">
    <property type="entry name" value="Fe-S_L-Ser"/>
</dbReference>
<evidence type="ECO:0000256" key="3">
    <source>
        <dbReference type="ARBA" id="ARBA00012093"/>
    </source>
</evidence>
<keyword evidence="5" id="KW-0004">4Fe-4S</keyword>
<keyword evidence="6" id="KW-0479">Metal-binding</keyword>
<dbReference type="KEGG" id="maer:DAI18_11810"/>
<evidence type="ECO:0000313" key="13">
    <source>
        <dbReference type="EMBL" id="AVY94645.1"/>
    </source>
</evidence>
<evidence type="ECO:0000256" key="7">
    <source>
        <dbReference type="ARBA" id="ARBA00023004"/>
    </source>
</evidence>
<dbReference type="EMBL" id="CP028519">
    <property type="protein sequence ID" value="AVY94645.1"/>
    <property type="molecule type" value="Genomic_DNA"/>
</dbReference>
<proteinExistence type="inferred from homology"/>
<evidence type="ECO:0000259" key="12">
    <source>
        <dbReference type="Pfam" id="PF03315"/>
    </source>
</evidence>
<dbReference type="GO" id="GO:0003941">
    <property type="term" value="F:L-serine ammonia-lyase activity"/>
    <property type="evidence" value="ECO:0007669"/>
    <property type="project" value="UniProtKB-EC"/>
</dbReference>
<evidence type="ECO:0000256" key="10">
    <source>
        <dbReference type="ARBA" id="ARBA00049406"/>
    </source>
</evidence>
<organism evidence="13 14">
    <name type="scientific">Microvirgula aerodenitrificans</name>
    <dbReference type="NCBI Taxonomy" id="57480"/>
    <lineage>
        <taxon>Bacteria</taxon>
        <taxon>Pseudomonadati</taxon>
        <taxon>Pseudomonadota</taxon>
        <taxon>Betaproteobacteria</taxon>
        <taxon>Neisseriales</taxon>
        <taxon>Aquaspirillaceae</taxon>
        <taxon>Microvirgula</taxon>
    </lineage>
</organism>
<gene>
    <name evidence="13" type="ORF">DAI18_11810</name>
</gene>
<evidence type="ECO:0000256" key="6">
    <source>
        <dbReference type="ARBA" id="ARBA00022723"/>
    </source>
</evidence>
<dbReference type="SUPFAM" id="SSF143548">
    <property type="entry name" value="Serine metabolism enzymes domain"/>
    <property type="match status" value="1"/>
</dbReference>
<evidence type="ECO:0000256" key="2">
    <source>
        <dbReference type="ARBA" id="ARBA00008636"/>
    </source>
</evidence>
<evidence type="ECO:0000256" key="5">
    <source>
        <dbReference type="ARBA" id="ARBA00022485"/>
    </source>
</evidence>
<comment type="catalytic activity">
    <reaction evidence="10">
        <text>L-serine = pyruvate + NH4(+)</text>
        <dbReference type="Rhea" id="RHEA:19169"/>
        <dbReference type="ChEBI" id="CHEBI:15361"/>
        <dbReference type="ChEBI" id="CHEBI:28938"/>
        <dbReference type="ChEBI" id="CHEBI:33384"/>
        <dbReference type="EC" id="4.3.1.17"/>
    </reaction>
</comment>
<dbReference type="GO" id="GO:0006094">
    <property type="term" value="P:gluconeogenesis"/>
    <property type="evidence" value="ECO:0007669"/>
    <property type="project" value="UniProtKB-KW"/>
</dbReference>
<name>A0A2S0PBC7_9NEIS</name>
<sequence length="365" mass="39549">MTVQTDFIKFSVCDLLKKGIGSSSSHTLAPWRSAMACYDALATGGWLADLEVVSVTLYGSLAFVGRGHYTTIAIPLGLLGKDVMTFDVSSQLKATLGISSITDIAQLSSLAYPGGPTVAYQLIFDTREDTDKEKMVFRFTYRDGAPASGRPDELTYYSYGGGSYGTAPVMQPLYQALTSLPVEYVDAATLVAAAPGDLCEAIMQNEEAFAQYRKAHPDPAQPGLPTDRAGVVAYLQDIGLQMGTLIYDGVTYADDDDCYKVMFATPRAKTLYRNLIGDRADTSTQEAFFRSLRRLSRDFSFEQQLDLVSLFALAVSEQNGALKHVVTAPPTAPVARCPPFSTITSSPRRTRTRSTGCSAGLRARH</sequence>
<dbReference type="Proteomes" id="UP000244173">
    <property type="component" value="Chromosome"/>
</dbReference>
<dbReference type="PANTHER" id="PTHR30182:SF1">
    <property type="entry name" value="L-SERINE DEHYDRATASE 1"/>
    <property type="match status" value="1"/>
</dbReference>
<dbReference type="PANTHER" id="PTHR30182">
    <property type="entry name" value="L-SERINE DEHYDRATASE"/>
    <property type="match status" value="1"/>
</dbReference>
<dbReference type="EC" id="4.3.1.17" evidence="3"/>
<evidence type="ECO:0000256" key="4">
    <source>
        <dbReference type="ARBA" id="ARBA00022432"/>
    </source>
</evidence>
<dbReference type="OrthoDB" id="9813137at2"/>
<dbReference type="STRING" id="1122240.GCA_000620105_03167"/>
<dbReference type="GO" id="GO:0051539">
    <property type="term" value="F:4 iron, 4 sulfur cluster binding"/>
    <property type="evidence" value="ECO:0007669"/>
    <property type="project" value="UniProtKB-KW"/>
</dbReference>
<dbReference type="InterPro" id="IPR005131">
    <property type="entry name" value="Ser_deHydtase_bsu"/>
</dbReference>
<feature type="domain" description="Serine dehydratase beta chain" evidence="12">
    <location>
        <begin position="11"/>
        <end position="162"/>
    </location>
</feature>
<keyword evidence="9" id="KW-0456">Lyase</keyword>
<dbReference type="AlphaFoldDB" id="A0A2S0PBC7"/>
<feature type="region of interest" description="Disordered" evidence="11">
    <location>
        <begin position="338"/>
        <end position="365"/>
    </location>
</feature>
<dbReference type="RefSeq" id="WP_107889503.1">
    <property type="nucleotide sequence ID" value="NZ_CP028519.1"/>
</dbReference>
<evidence type="ECO:0000313" key="14">
    <source>
        <dbReference type="Proteomes" id="UP000244173"/>
    </source>
</evidence>
<accession>A0A2S0PBC7</accession>
<comment type="cofactor">
    <cofactor evidence="1">
        <name>[4Fe-4S] cluster</name>
        <dbReference type="ChEBI" id="CHEBI:49883"/>
    </cofactor>
</comment>
<dbReference type="Pfam" id="PF03315">
    <property type="entry name" value="SDH_beta"/>
    <property type="match status" value="1"/>
</dbReference>
<keyword evidence="14" id="KW-1185">Reference proteome</keyword>
<keyword evidence="4" id="KW-0312">Gluconeogenesis</keyword>
<evidence type="ECO:0000256" key="11">
    <source>
        <dbReference type="SAM" id="MobiDB-lite"/>
    </source>
</evidence>
<evidence type="ECO:0000256" key="9">
    <source>
        <dbReference type="ARBA" id="ARBA00023239"/>
    </source>
</evidence>
<dbReference type="InterPro" id="IPR029009">
    <property type="entry name" value="ASB_dom_sf"/>
</dbReference>